<proteinExistence type="predicted"/>
<dbReference type="EMBL" id="CP000152">
    <property type="protein sequence ID" value="ABB12633.1"/>
    <property type="molecule type" value="Genomic_DNA"/>
</dbReference>
<dbReference type="PATRIC" id="fig|482957.22.peg.6309"/>
<protein>
    <submittedName>
        <fullName evidence="1">Uncharacterized protein</fullName>
    </submittedName>
</protein>
<dbReference type="Proteomes" id="UP000002705">
    <property type="component" value="Chromosome 2"/>
</dbReference>
<gene>
    <name evidence="1" type="ordered locus">Bcep18194_B2522</name>
</gene>
<evidence type="ECO:0000313" key="2">
    <source>
        <dbReference type="Proteomes" id="UP000002705"/>
    </source>
</evidence>
<dbReference type="HOGENOM" id="CLU_1755410_0_0_4"/>
<name>Q392I3_BURL3</name>
<accession>Q392I3</accession>
<sequence length="148" mass="17196">MQVAGWISSWWKREVRTADALARERGRTVTNCSVVPKRIMRAMLPWAGRWPSMTMQRMRRGQEAGILCILSIRYDASQAWLMEREMKTTTMNRLGDGSSRRRMQREFVTRGQASRDEARRTGEYFDAAHVLAELERMLEVARATKAVD</sequence>
<dbReference type="KEGG" id="bur:Bcep18194_B2522"/>
<organism evidence="1 2">
    <name type="scientific">Burkholderia lata (strain ATCC 17760 / DSM 23089 / LMG 22485 / NCIMB 9086 / R18194 / 383)</name>
    <dbReference type="NCBI Taxonomy" id="482957"/>
    <lineage>
        <taxon>Bacteria</taxon>
        <taxon>Pseudomonadati</taxon>
        <taxon>Pseudomonadota</taxon>
        <taxon>Betaproteobacteria</taxon>
        <taxon>Burkholderiales</taxon>
        <taxon>Burkholderiaceae</taxon>
        <taxon>Burkholderia</taxon>
        <taxon>Burkholderia cepacia complex</taxon>
    </lineage>
</organism>
<reference evidence="1" key="1">
    <citation type="submission" date="2005-10" db="EMBL/GenBank/DDBJ databases">
        <title>Complete sequence of chromosome 2 of Burkholderia sp. 383.</title>
        <authorList>
            <consortium name="US DOE Joint Genome Institute"/>
            <person name="Copeland A."/>
            <person name="Lucas S."/>
            <person name="Lapidus A."/>
            <person name="Barry K."/>
            <person name="Detter J.C."/>
            <person name="Glavina T."/>
            <person name="Hammon N."/>
            <person name="Israni S."/>
            <person name="Pitluck S."/>
            <person name="Chain P."/>
            <person name="Malfatti S."/>
            <person name="Shin M."/>
            <person name="Vergez L."/>
            <person name="Schmutz J."/>
            <person name="Larimer F."/>
            <person name="Land M."/>
            <person name="Kyrpides N."/>
            <person name="Lykidis A."/>
            <person name="Richardson P."/>
        </authorList>
    </citation>
    <scope>NUCLEOTIDE SEQUENCE [LARGE SCALE GENOMIC DNA]</scope>
    <source>
        <strain evidence="1">383</strain>
    </source>
</reference>
<keyword evidence="2" id="KW-1185">Reference proteome</keyword>
<dbReference type="AlphaFoldDB" id="Q392I3"/>
<evidence type="ECO:0000313" key="1">
    <source>
        <dbReference type="EMBL" id="ABB12633.1"/>
    </source>
</evidence>